<gene>
    <name evidence="1" type="ORF">CLCY_4c00470</name>
</gene>
<sequence>MFKLIPKEVTLMENSAKIIDLNQRRKFKRYRKWFELYAKFLSIFKRSPKSKKAKNSLQTKMSK</sequence>
<organism evidence="1 2">
    <name type="scientific">Clostridium cylindrosporum DSM 605</name>
    <dbReference type="NCBI Taxonomy" id="1121307"/>
    <lineage>
        <taxon>Bacteria</taxon>
        <taxon>Bacillati</taxon>
        <taxon>Bacillota</taxon>
        <taxon>Clostridia</taxon>
        <taxon>Eubacteriales</taxon>
        <taxon>Clostridiaceae</taxon>
        <taxon>Clostridium</taxon>
    </lineage>
</organism>
<keyword evidence="2" id="KW-1185">Reference proteome</keyword>
<dbReference type="AlphaFoldDB" id="A0A0J8DCU4"/>
<comment type="caution">
    <text evidence="1">The sequence shown here is derived from an EMBL/GenBank/DDBJ whole genome shotgun (WGS) entry which is preliminary data.</text>
</comment>
<dbReference type="Proteomes" id="UP000036756">
    <property type="component" value="Unassembled WGS sequence"/>
</dbReference>
<evidence type="ECO:0000313" key="1">
    <source>
        <dbReference type="EMBL" id="KMT22074.1"/>
    </source>
</evidence>
<evidence type="ECO:0000313" key="2">
    <source>
        <dbReference type="Proteomes" id="UP000036756"/>
    </source>
</evidence>
<protein>
    <submittedName>
        <fullName evidence="1">Uncharacterized protein</fullName>
    </submittedName>
</protein>
<proteinExistence type="predicted"/>
<dbReference type="PATRIC" id="fig|1121307.3.peg.1699"/>
<dbReference type="EMBL" id="LFVU01000024">
    <property type="protein sequence ID" value="KMT22074.1"/>
    <property type="molecule type" value="Genomic_DNA"/>
</dbReference>
<reference evidence="1 2" key="1">
    <citation type="submission" date="2015-06" db="EMBL/GenBank/DDBJ databases">
        <title>Draft genome sequence of the purine-degrading Clostridium cylindrosporum HC-1 (DSM 605).</title>
        <authorList>
            <person name="Poehlein A."/>
            <person name="Schiel-Bengelsdorf B."/>
            <person name="Bengelsdorf F."/>
            <person name="Daniel R."/>
            <person name="Duerre P."/>
        </authorList>
    </citation>
    <scope>NUCLEOTIDE SEQUENCE [LARGE SCALE GENOMIC DNA]</scope>
    <source>
        <strain evidence="1 2">DSM 605</strain>
    </source>
</reference>
<dbReference type="STRING" id="1121307.CLCY_4c00470"/>
<accession>A0A0J8DCU4</accession>
<name>A0A0J8DCU4_CLOCY</name>